<organism evidence="1 2">
    <name type="scientific">Nitzschia inconspicua</name>
    <dbReference type="NCBI Taxonomy" id="303405"/>
    <lineage>
        <taxon>Eukaryota</taxon>
        <taxon>Sar</taxon>
        <taxon>Stramenopiles</taxon>
        <taxon>Ochrophyta</taxon>
        <taxon>Bacillariophyta</taxon>
        <taxon>Bacillariophyceae</taxon>
        <taxon>Bacillariophycidae</taxon>
        <taxon>Bacillariales</taxon>
        <taxon>Bacillariaceae</taxon>
        <taxon>Nitzschia</taxon>
    </lineage>
</organism>
<protein>
    <submittedName>
        <fullName evidence="1">Uncharacterized protein</fullName>
    </submittedName>
</protein>
<dbReference type="Proteomes" id="UP000693970">
    <property type="component" value="Unassembled WGS sequence"/>
</dbReference>
<accession>A0A9K3L5V7</accession>
<name>A0A9K3L5V7_9STRA</name>
<dbReference type="AlphaFoldDB" id="A0A9K3L5V7"/>
<reference evidence="1" key="1">
    <citation type="journal article" date="2021" name="Sci. Rep.">
        <title>Diploid genomic architecture of Nitzschia inconspicua, an elite biomass production diatom.</title>
        <authorList>
            <person name="Oliver A."/>
            <person name="Podell S."/>
            <person name="Pinowska A."/>
            <person name="Traller J.C."/>
            <person name="Smith S.R."/>
            <person name="McClure R."/>
            <person name="Beliaev A."/>
            <person name="Bohutskyi P."/>
            <person name="Hill E.A."/>
            <person name="Rabines A."/>
            <person name="Zheng H."/>
            <person name="Allen L.Z."/>
            <person name="Kuo A."/>
            <person name="Grigoriev I.V."/>
            <person name="Allen A.E."/>
            <person name="Hazlebeck D."/>
            <person name="Allen E.E."/>
        </authorList>
    </citation>
    <scope>NUCLEOTIDE SEQUENCE</scope>
    <source>
        <strain evidence="1">Hildebrandi</strain>
    </source>
</reference>
<dbReference type="EMBL" id="JAGRRH010000015">
    <property type="protein sequence ID" value="KAG7355410.1"/>
    <property type="molecule type" value="Genomic_DNA"/>
</dbReference>
<evidence type="ECO:0000313" key="2">
    <source>
        <dbReference type="Proteomes" id="UP000693970"/>
    </source>
</evidence>
<evidence type="ECO:0000313" key="1">
    <source>
        <dbReference type="EMBL" id="KAG7355410.1"/>
    </source>
</evidence>
<gene>
    <name evidence="1" type="ORF">IV203_000096</name>
</gene>
<sequence length="120" mass="13712">MADKPQNISLTAREFLYLGLHRTNKTAKPESLARDQWVWFMIEGIAQLKTLVVSILLCSIDTRKSVSLMITFVVIIKSSWLIDSKKTVTETLTLKKELLQQEFVVIKVGFTLQRGNMDLV</sequence>
<proteinExistence type="predicted"/>
<comment type="caution">
    <text evidence="1">The sequence shown here is derived from an EMBL/GenBank/DDBJ whole genome shotgun (WGS) entry which is preliminary data.</text>
</comment>
<keyword evidence="2" id="KW-1185">Reference proteome</keyword>
<reference evidence="1" key="2">
    <citation type="submission" date="2021-04" db="EMBL/GenBank/DDBJ databases">
        <authorList>
            <person name="Podell S."/>
        </authorList>
    </citation>
    <scope>NUCLEOTIDE SEQUENCE</scope>
    <source>
        <strain evidence="1">Hildebrandi</strain>
    </source>
</reference>